<dbReference type="AlphaFoldDB" id="A0A975XZJ2"/>
<evidence type="ECO:0000313" key="2">
    <source>
        <dbReference type="Proteomes" id="UP000683575"/>
    </source>
</evidence>
<evidence type="ECO:0000313" key="1">
    <source>
        <dbReference type="EMBL" id="QWZ07492.1"/>
    </source>
</evidence>
<protein>
    <submittedName>
        <fullName evidence="1">Uncharacterized protein</fullName>
    </submittedName>
</protein>
<dbReference type="RefSeq" id="WP_216939003.1">
    <property type="nucleotide sequence ID" value="NZ_CP077062.1"/>
</dbReference>
<keyword evidence="2" id="KW-1185">Reference proteome</keyword>
<name>A0A975XZJ2_9ACTN</name>
<proteinExistence type="predicted"/>
<gene>
    <name evidence="1" type="ORF">KRR39_18945</name>
</gene>
<accession>A0A975XZJ2</accession>
<dbReference type="Proteomes" id="UP000683575">
    <property type="component" value="Chromosome"/>
</dbReference>
<sequence>MPVLSRGKHRSPKKGACFMELASFLAGEAWSDHPGCTHPLLASMARDVNDHVDDFARSRLVPLIPEVIGLHGDDPRVDAWIAREAALAALPVAASERQGVAAVGLLRCERMLNQLEGRPKHHLDPRTRARLDEVPLARDWARGFSALGWGSSTSFAKRSAPAIVHSAVSGIAAASVPNSDELLVDLLAHTITLCREWFAHEPVPLGEDLWRQTVRMTQR</sequence>
<dbReference type="KEGG" id="nps:KRR39_18945"/>
<organism evidence="1 2">
    <name type="scientific">Nocardioides panacis</name>
    <dbReference type="NCBI Taxonomy" id="2849501"/>
    <lineage>
        <taxon>Bacteria</taxon>
        <taxon>Bacillati</taxon>
        <taxon>Actinomycetota</taxon>
        <taxon>Actinomycetes</taxon>
        <taxon>Propionibacteriales</taxon>
        <taxon>Nocardioidaceae</taxon>
        <taxon>Nocardioides</taxon>
    </lineage>
</organism>
<reference evidence="1" key="1">
    <citation type="submission" date="2021-06" db="EMBL/GenBank/DDBJ databases">
        <title>Complete genome sequence of Nocardioides sp. G188.</title>
        <authorList>
            <person name="Im W.-T."/>
        </authorList>
    </citation>
    <scope>NUCLEOTIDE SEQUENCE</scope>
    <source>
        <strain evidence="1">G188</strain>
    </source>
</reference>
<dbReference type="EMBL" id="CP077062">
    <property type="protein sequence ID" value="QWZ07492.1"/>
    <property type="molecule type" value="Genomic_DNA"/>
</dbReference>